<keyword evidence="5" id="KW-0963">Cytoplasm</keyword>
<evidence type="ECO:0000256" key="5">
    <source>
        <dbReference type="ARBA" id="ARBA00022490"/>
    </source>
</evidence>
<dbReference type="InterPro" id="IPR000577">
    <property type="entry name" value="Carb_kinase_FGGY"/>
</dbReference>
<organism evidence="16 17">
    <name type="scientific">Temnothorax curvispinosus</name>
    <dbReference type="NCBI Taxonomy" id="300111"/>
    <lineage>
        <taxon>Eukaryota</taxon>
        <taxon>Metazoa</taxon>
        <taxon>Ecdysozoa</taxon>
        <taxon>Arthropoda</taxon>
        <taxon>Hexapoda</taxon>
        <taxon>Insecta</taxon>
        <taxon>Pterygota</taxon>
        <taxon>Neoptera</taxon>
        <taxon>Endopterygota</taxon>
        <taxon>Hymenoptera</taxon>
        <taxon>Apocrita</taxon>
        <taxon>Aculeata</taxon>
        <taxon>Formicoidea</taxon>
        <taxon>Formicidae</taxon>
        <taxon>Myrmicinae</taxon>
        <taxon>Temnothorax</taxon>
    </lineage>
</organism>
<dbReference type="Proteomes" id="UP000504618">
    <property type="component" value="Unplaced"/>
</dbReference>
<keyword evidence="6" id="KW-0808">Transferase</keyword>
<dbReference type="InterPro" id="IPR043129">
    <property type="entry name" value="ATPase_NBD"/>
</dbReference>
<keyword evidence="9" id="KW-0319">Glycerol metabolism</keyword>
<dbReference type="GO" id="GO:0006641">
    <property type="term" value="P:triglyceride metabolic process"/>
    <property type="evidence" value="ECO:0007669"/>
    <property type="project" value="TreeGrafter"/>
</dbReference>
<dbReference type="PIRSF" id="PIRSF000538">
    <property type="entry name" value="GlpK"/>
    <property type="match status" value="1"/>
</dbReference>
<dbReference type="FunFam" id="3.30.420.40:FF:000104">
    <property type="entry name" value="putative glycerol kinase 5"/>
    <property type="match status" value="1"/>
</dbReference>
<protein>
    <recommendedName>
        <fullName evidence="13">Glycerol kinase 5</fullName>
        <ecNumber evidence="4">2.7.1.30</ecNumber>
    </recommendedName>
    <alternativeName>
        <fullName evidence="11">ATP:glycerol 3-phosphotransferase 5</fullName>
    </alternativeName>
</protein>
<evidence type="ECO:0000256" key="1">
    <source>
        <dbReference type="ARBA" id="ARBA00004496"/>
    </source>
</evidence>
<dbReference type="GO" id="GO:0005524">
    <property type="term" value="F:ATP binding"/>
    <property type="evidence" value="ECO:0007669"/>
    <property type="project" value="UniProtKB-KW"/>
</dbReference>
<dbReference type="GeneID" id="112455144"/>
<evidence type="ECO:0000256" key="12">
    <source>
        <dbReference type="ARBA" id="ARBA00045165"/>
    </source>
</evidence>
<dbReference type="RefSeq" id="XP_024872656.1">
    <property type="nucleotide sequence ID" value="XM_025016888.1"/>
</dbReference>
<accession>A0A6J1PTT1</accession>
<evidence type="ECO:0000256" key="3">
    <source>
        <dbReference type="ARBA" id="ARBA00009156"/>
    </source>
</evidence>
<evidence type="ECO:0000313" key="16">
    <source>
        <dbReference type="Proteomes" id="UP000504618"/>
    </source>
</evidence>
<evidence type="ECO:0000256" key="2">
    <source>
        <dbReference type="ARBA" id="ARBA00005190"/>
    </source>
</evidence>
<sequence>MRYVAALDVGTTTVRFHILNEKAITVASSTEKINLIYPEPGFVEIDPDQLWGIIIKVIKDTLDHGGIDPKDIACVGISSQRASFITWNIKSGKYYHKFITWKDQRAATLVEEWNRSITMKGLRMGASILYTFTRKKRFLAGSVLKFMNMQVTLKLVWALQNIPNLREAAYNEEVAFGGVDCWLLYKLTGRHIMDVSSASATGIFDPFTMEWADWALNLLKLPRSIFPEVVDTAGNFGVTPENIFGVEIPICCSMADQAASLFGSGCFKPGDLKITMGTGTFVNVNTGQQPHASVAGLYPVVGWRIGKELIYIAEGSSSDTGILIEWTKSIGLIDNISETSDAANSVNDTDGVYFVPAFSGLQAPINDYTAATGFFGLKPTTRKEHIIRSLLESLVFRIQLLHECLCKETSFTYQRIKIDGGVSKNDFVMQSLADSTGLEVERPVSVEMSILGVAFLAGLQCGLWKNREELLELRQTDRIFKPNEESRLSYQYALTQWKRVVERFKNCIKHLSCRLGHNSILVENREYE</sequence>
<evidence type="ECO:0000259" key="14">
    <source>
        <dbReference type="Pfam" id="PF00370"/>
    </source>
</evidence>
<evidence type="ECO:0000256" key="11">
    <source>
        <dbReference type="ARBA" id="ARBA00033026"/>
    </source>
</evidence>
<keyword evidence="10" id="KW-0067">ATP-binding</keyword>
<keyword evidence="8 17" id="KW-0418">Kinase</keyword>
<comment type="pathway">
    <text evidence="2">Polyol metabolism; glycerol degradation via glycerol kinase pathway; sn-glycerol 3-phosphate from glycerol: step 1/1.</text>
</comment>
<dbReference type="CDD" id="cd07793">
    <property type="entry name" value="ASKHA_NBD_FGGY_GK5-like"/>
    <property type="match status" value="1"/>
</dbReference>
<dbReference type="GO" id="GO:0004370">
    <property type="term" value="F:glycerol kinase activity"/>
    <property type="evidence" value="ECO:0007669"/>
    <property type="project" value="UniProtKB-EC"/>
</dbReference>
<dbReference type="InterPro" id="IPR018484">
    <property type="entry name" value="FGGY_N"/>
</dbReference>
<dbReference type="GO" id="GO:0006071">
    <property type="term" value="P:glycerol metabolic process"/>
    <property type="evidence" value="ECO:0007669"/>
    <property type="project" value="UniProtKB-KW"/>
</dbReference>
<evidence type="ECO:0000256" key="7">
    <source>
        <dbReference type="ARBA" id="ARBA00022741"/>
    </source>
</evidence>
<dbReference type="InterPro" id="IPR018485">
    <property type="entry name" value="FGGY_C"/>
</dbReference>
<dbReference type="InterPro" id="IPR037444">
    <property type="entry name" value="GK5"/>
</dbReference>
<evidence type="ECO:0000259" key="15">
    <source>
        <dbReference type="Pfam" id="PF02782"/>
    </source>
</evidence>
<dbReference type="SUPFAM" id="SSF53067">
    <property type="entry name" value="Actin-like ATPase domain"/>
    <property type="match status" value="2"/>
</dbReference>
<gene>
    <name evidence="17" type="primary">LOC112455144</name>
</gene>
<keyword evidence="16" id="KW-1185">Reference proteome</keyword>
<comment type="subcellular location">
    <subcellularLocation>
        <location evidence="1">Cytoplasm</location>
    </subcellularLocation>
</comment>
<evidence type="ECO:0000256" key="8">
    <source>
        <dbReference type="ARBA" id="ARBA00022777"/>
    </source>
</evidence>
<proteinExistence type="inferred from homology"/>
<reference evidence="17" key="1">
    <citation type="submission" date="2025-08" db="UniProtKB">
        <authorList>
            <consortium name="RefSeq"/>
        </authorList>
    </citation>
    <scope>IDENTIFICATION</scope>
    <source>
        <tissue evidence="17">Whole body</tissue>
    </source>
</reference>
<dbReference type="PANTHER" id="PTHR10196:SF68">
    <property type="entry name" value="GLYCEROL KINASE 5-RELATED"/>
    <property type="match status" value="1"/>
</dbReference>
<evidence type="ECO:0000256" key="6">
    <source>
        <dbReference type="ARBA" id="ARBA00022679"/>
    </source>
</evidence>
<dbReference type="GO" id="GO:0046167">
    <property type="term" value="P:glycerol-3-phosphate biosynthetic process"/>
    <property type="evidence" value="ECO:0007669"/>
    <property type="project" value="TreeGrafter"/>
</dbReference>
<dbReference type="OrthoDB" id="6278781at2759"/>
<comment type="function">
    <text evidence="12">Skin-specific kinase that plays a key role in glycerol metabolism, catalyzing its phosphorylation to produce sn-glycerol 3-phosphate. Involved in skin-specific regulation of sterol regulatory element-binding protein (SREBP) processing and lipid biosynthesis.</text>
</comment>
<dbReference type="PANTHER" id="PTHR10196">
    <property type="entry name" value="SUGAR KINASE"/>
    <property type="match status" value="1"/>
</dbReference>
<feature type="domain" description="Carbohydrate kinase FGGY N-terminal" evidence="14">
    <location>
        <begin position="3"/>
        <end position="263"/>
    </location>
</feature>
<dbReference type="EC" id="2.7.1.30" evidence="4"/>
<evidence type="ECO:0000256" key="9">
    <source>
        <dbReference type="ARBA" id="ARBA00022798"/>
    </source>
</evidence>
<comment type="similarity">
    <text evidence="3">Belongs to the FGGY kinase family.</text>
</comment>
<dbReference type="FunFam" id="3.30.420.40:FF:000102">
    <property type="entry name" value="Putative glycerol kinase 5"/>
    <property type="match status" value="1"/>
</dbReference>
<feature type="domain" description="Carbohydrate kinase FGGY C-terminal" evidence="15">
    <location>
        <begin position="272"/>
        <end position="459"/>
    </location>
</feature>
<dbReference type="Pfam" id="PF02782">
    <property type="entry name" value="FGGY_C"/>
    <property type="match status" value="1"/>
</dbReference>
<evidence type="ECO:0000313" key="17">
    <source>
        <dbReference type="RefSeq" id="XP_024872656.1"/>
    </source>
</evidence>
<dbReference type="Gene3D" id="3.30.420.40">
    <property type="match status" value="2"/>
</dbReference>
<dbReference type="GO" id="GO:0005739">
    <property type="term" value="C:mitochondrion"/>
    <property type="evidence" value="ECO:0007669"/>
    <property type="project" value="TreeGrafter"/>
</dbReference>
<dbReference type="Pfam" id="PF00370">
    <property type="entry name" value="FGGY_N"/>
    <property type="match status" value="1"/>
</dbReference>
<evidence type="ECO:0000256" key="10">
    <source>
        <dbReference type="ARBA" id="ARBA00022840"/>
    </source>
</evidence>
<evidence type="ECO:0000256" key="4">
    <source>
        <dbReference type="ARBA" id="ARBA00012099"/>
    </source>
</evidence>
<keyword evidence="7" id="KW-0547">Nucleotide-binding</keyword>
<name>A0A6J1PTT1_9HYME</name>
<evidence type="ECO:0000256" key="13">
    <source>
        <dbReference type="ARBA" id="ARBA00047192"/>
    </source>
</evidence>
<dbReference type="AlphaFoldDB" id="A0A6J1PTT1"/>